<dbReference type="KEGG" id="caci:CLOAM0237"/>
<keyword evidence="3" id="KW-1185">Reference proteome</keyword>
<feature type="transmembrane region" description="Helical" evidence="1">
    <location>
        <begin position="6"/>
        <end position="35"/>
    </location>
</feature>
<dbReference type="EMBL" id="CU466930">
    <property type="protein sequence ID" value="CAO80144.1"/>
    <property type="molecule type" value="Genomic_DNA"/>
</dbReference>
<protein>
    <submittedName>
        <fullName evidence="2">Uncharacterized protein</fullName>
    </submittedName>
</protein>
<dbReference type="AlphaFoldDB" id="B0VF92"/>
<evidence type="ECO:0000313" key="3">
    <source>
        <dbReference type="Proteomes" id="UP000002019"/>
    </source>
</evidence>
<dbReference type="HOGENOM" id="CLU_2895932_0_0_0"/>
<accession>B0VF92</accession>
<keyword evidence="1" id="KW-0812">Transmembrane</keyword>
<gene>
    <name evidence="2" type="ordered locus">CLOAM0237</name>
</gene>
<evidence type="ECO:0000313" key="2">
    <source>
        <dbReference type="EMBL" id="CAO80144.1"/>
    </source>
</evidence>
<keyword evidence="1" id="KW-0472">Membrane</keyword>
<organism evidence="2 3">
    <name type="scientific">Cloacimonas acidaminovorans (strain Evry)</name>
    <dbReference type="NCBI Taxonomy" id="459349"/>
    <lineage>
        <taxon>Bacteria</taxon>
        <taxon>Pseudomonadati</taxon>
        <taxon>Candidatus Cloacimonadota</taxon>
        <taxon>Candidatus Cloacimonadia</taxon>
        <taxon>Candidatus Cloacimonadales</taxon>
        <taxon>Candidatus Cloacimonadaceae</taxon>
        <taxon>Candidatus Cloacimonas</taxon>
    </lineage>
</organism>
<name>B0VF92_CLOAI</name>
<sequence>MPVYDILFSVTFFSFPISLSCPLNLPFPVFLYLFVADAVSGYIDQNFPTRFPYRDMGTIWES</sequence>
<proteinExistence type="predicted"/>
<evidence type="ECO:0000256" key="1">
    <source>
        <dbReference type="SAM" id="Phobius"/>
    </source>
</evidence>
<reference evidence="2 3" key="1">
    <citation type="journal article" date="2008" name="J. Bacteriol.">
        <title>'Candidatus Cloacamonas acidaminovorans': genome sequence reconstruction provides a first glimpse of a new bacterial division.</title>
        <authorList>
            <person name="Pelletier E."/>
            <person name="Kreimeyer A."/>
            <person name="Bocs S."/>
            <person name="Rouy Z."/>
            <person name="Gyapay G."/>
            <person name="Chouari R."/>
            <person name="Riviere D."/>
            <person name="Ganesan A."/>
            <person name="Daegelen P."/>
            <person name="Sghir A."/>
            <person name="Cohen G.N."/>
            <person name="Medigue C."/>
            <person name="Weissenbach J."/>
            <person name="Le Paslier D."/>
        </authorList>
    </citation>
    <scope>NUCLEOTIDE SEQUENCE [LARGE SCALE GENOMIC DNA]</scope>
    <source>
        <strain evidence="3">Evry</strain>
    </source>
</reference>
<dbReference type="Proteomes" id="UP000002019">
    <property type="component" value="Chromosome"/>
</dbReference>
<keyword evidence="1" id="KW-1133">Transmembrane helix</keyword>